<dbReference type="InterPro" id="IPR007922">
    <property type="entry name" value="DciA-like"/>
</dbReference>
<dbReference type="Pfam" id="PF05258">
    <property type="entry name" value="DciA"/>
    <property type="match status" value="1"/>
</dbReference>
<evidence type="ECO:0000313" key="1">
    <source>
        <dbReference type="EMBL" id="PXX76103.1"/>
    </source>
</evidence>
<keyword evidence="2" id="KW-1185">Reference proteome</keyword>
<evidence type="ECO:0000313" key="2">
    <source>
        <dbReference type="Proteomes" id="UP000247555"/>
    </source>
</evidence>
<comment type="caution">
    <text evidence="1">The sequence shown here is derived from an EMBL/GenBank/DDBJ whole genome shotgun (WGS) entry which is preliminary data.</text>
</comment>
<protein>
    <submittedName>
        <fullName evidence="1">Uncharacterized protein DUF721</fullName>
    </submittedName>
</protein>
<dbReference type="Proteomes" id="UP000247555">
    <property type="component" value="Unassembled WGS sequence"/>
</dbReference>
<sequence length="141" mass="15236">MSASPFTDIASRDARLKRLFAAVRLNQRATAVMQGALPPGLAGLFRVVRIEQGEVLVYARNGGAATKLRLLADHLIHALRQRGLDVGALRVKVHVDEPEPPRPAKQIALTPHARESLSRAAAQIASPALRAAMERLARNEG</sequence>
<reference evidence="1 2" key="1">
    <citation type="submission" date="2018-05" db="EMBL/GenBank/DDBJ databases">
        <title>Genomic Encyclopedia of Type Strains, Phase IV (KMG-IV): sequencing the most valuable type-strain genomes for metagenomic binning, comparative biology and taxonomic classification.</title>
        <authorList>
            <person name="Goeker M."/>
        </authorList>
    </citation>
    <scope>NUCLEOTIDE SEQUENCE [LARGE SCALE GENOMIC DNA]</scope>
    <source>
        <strain evidence="1 2">DSM 29661</strain>
    </source>
</reference>
<name>A0A318KEQ0_9NEIS</name>
<dbReference type="RefSeq" id="WP_158281832.1">
    <property type="nucleotide sequence ID" value="NZ_QJKI01000022.1"/>
</dbReference>
<gene>
    <name evidence="1" type="ORF">DFR34_1227</name>
</gene>
<dbReference type="OrthoDB" id="8562411at2"/>
<proteinExistence type="predicted"/>
<organism evidence="1 2">
    <name type="scientific">Rivihabitans pingtungensis</name>
    <dbReference type="NCBI Taxonomy" id="1054498"/>
    <lineage>
        <taxon>Bacteria</taxon>
        <taxon>Pseudomonadati</taxon>
        <taxon>Pseudomonadota</taxon>
        <taxon>Betaproteobacteria</taxon>
        <taxon>Neisseriales</taxon>
        <taxon>Aquaspirillaceae</taxon>
        <taxon>Rivihabitans</taxon>
    </lineage>
</organism>
<dbReference type="EMBL" id="QJKI01000022">
    <property type="protein sequence ID" value="PXX76103.1"/>
    <property type="molecule type" value="Genomic_DNA"/>
</dbReference>
<dbReference type="AlphaFoldDB" id="A0A318KEQ0"/>
<accession>A0A318KEQ0</accession>